<sequence>MSPVRDAIQNQVRHLMGAPPSNGASPLDTGDAGLFGPDSACWKVHGDFTSMMIGGVTALLLQMLHPGPLAGVWDHSNFRQDMQGRLRRTAQFIALTTYGSTEQAHGVIDRVKMIHGQVTGTLPEGTPYAADNPDLLTFVHVAEVSSFLAAYLRYRDPNFPGSEQDRYYAETARVAEMLGATQVPKSRREVADYLRAIRPQLRYDARTREVAQALLTQPIPNPAIAPFAELMFKAARHLLPDWAARMHGFATPLSQRPGIWIGVQGMGTVLRWAFDNSAETRARRRVAGLSAS</sequence>
<accession>A0ABW3T8U2</accession>
<name>A0ABW3T8U2_9CAUL</name>
<keyword evidence="2" id="KW-0560">Oxidoreductase</keyword>
<dbReference type="RefSeq" id="WP_377354772.1">
    <property type="nucleotide sequence ID" value="NZ_JBHTLQ010000082.1"/>
</dbReference>
<protein>
    <submittedName>
        <fullName evidence="2">Oxygenase MpaB family protein</fullName>
        <ecNumber evidence="2">1.-.-.-</ecNumber>
    </submittedName>
</protein>
<dbReference type="GO" id="GO:0016491">
    <property type="term" value="F:oxidoreductase activity"/>
    <property type="evidence" value="ECO:0007669"/>
    <property type="project" value="UniProtKB-KW"/>
</dbReference>
<dbReference type="EC" id="1.-.-.-" evidence="2"/>
<evidence type="ECO:0000313" key="3">
    <source>
        <dbReference type="Proteomes" id="UP001597216"/>
    </source>
</evidence>
<evidence type="ECO:0000259" key="1">
    <source>
        <dbReference type="Pfam" id="PF09995"/>
    </source>
</evidence>
<feature type="domain" description="ER-bound oxygenase mpaB/mpaB'/Rubber oxygenase catalytic" evidence="1">
    <location>
        <begin position="42"/>
        <end position="272"/>
    </location>
</feature>
<dbReference type="PANTHER" id="PTHR36151:SF3">
    <property type="entry name" value="ER-BOUND OXYGENASE MPAB_MPAB'_RUBBER OXYGENASE CATALYTIC DOMAIN-CONTAINING PROTEIN"/>
    <property type="match status" value="1"/>
</dbReference>
<dbReference type="PANTHER" id="PTHR36151">
    <property type="entry name" value="BLR2777 PROTEIN"/>
    <property type="match status" value="1"/>
</dbReference>
<gene>
    <name evidence="2" type="ORF">ACFQ27_19715</name>
</gene>
<dbReference type="Proteomes" id="UP001597216">
    <property type="component" value="Unassembled WGS sequence"/>
</dbReference>
<evidence type="ECO:0000313" key="2">
    <source>
        <dbReference type="EMBL" id="MFD1192826.1"/>
    </source>
</evidence>
<dbReference type="Pfam" id="PF09995">
    <property type="entry name" value="MPAB_Lcp_cat"/>
    <property type="match status" value="1"/>
</dbReference>
<dbReference type="InterPro" id="IPR018713">
    <property type="entry name" value="MPAB/Lcp_cat_dom"/>
</dbReference>
<comment type="caution">
    <text evidence="2">The sequence shown here is derived from an EMBL/GenBank/DDBJ whole genome shotgun (WGS) entry which is preliminary data.</text>
</comment>
<reference evidence="3" key="1">
    <citation type="journal article" date="2019" name="Int. J. Syst. Evol. Microbiol.">
        <title>The Global Catalogue of Microorganisms (GCM) 10K type strain sequencing project: providing services to taxonomists for standard genome sequencing and annotation.</title>
        <authorList>
            <consortium name="The Broad Institute Genomics Platform"/>
            <consortium name="The Broad Institute Genome Sequencing Center for Infectious Disease"/>
            <person name="Wu L."/>
            <person name="Ma J."/>
        </authorList>
    </citation>
    <scope>NUCLEOTIDE SEQUENCE [LARGE SCALE GENOMIC DNA]</scope>
    <source>
        <strain evidence="3">CCUG 55074</strain>
    </source>
</reference>
<keyword evidence="3" id="KW-1185">Reference proteome</keyword>
<dbReference type="EMBL" id="JBHTLQ010000082">
    <property type="protein sequence ID" value="MFD1192826.1"/>
    <property type="molecule type" value="Genomic_DNA"/>
</dbReference>
<proteinExistence type="predicted"/>
<organism evidence="2 3">
    <name type="scientific">Phenylobacterium conjunctum</name>
    <dbReference type="NCBI Taxonomy" id="1298959"/>
    <lineage>
        <taxon>Bacteria</taxon>
        <taxon>Pseudomonadati</taxon>
        <taxon>Pseudomonadota</taxon>
        <taxon>Alphaproteobacteria</taxon>
        <taxon>Caulobacterales</taxon>
        <taxon>Caulobacteraceae</taxon>
        <taxon>Phenylobacterium</taxon>
    </lineage>
</organism>